<protein>
    <submittedName>
        <fullName evidence="1">Leucine rich repeat (LRR) protein</fullName>
    </submittedName>
</protein>
<proteinExistence type="predicted"/>
<dbReference type="InterPro" id="IPR004830">
    <property type="entry name" value="LRR_variant"/>
</dbReference>
<keyword evidence="2" id="KW-1185">Reference proteome</keyword>
<evidence type="ECO:0000313" key="2">
    <source>
        <dbReference type="Proteomes" id="UP000317940"/>
    </source>
</evidence>
<dbReference type="OrthoDB" id="3699606at2"/>
<dbReference type="Proteomes" id="UP000317940">
    <property type="component" value="Unassembled WGS sequence"/>
</dbReference>
<evidence type="ECO:0000313" key="1">
    <source>
        <dbReference type="EMBL" id="TWF73589.1"/>
    </source>
</evidence>
<dbReference type="EMBL" id="VIWT01000005">
    <property type="protein sequence ID" value="TWF73589.1"/>
    <property type="molecule type" value="Genomic_DNA"/>
</dbReference>
<dbReference type="InterPro" id="IPR011989">
    <property type="entry name" value="ARM-like"/>
</dbReference>
<dbReference type="InterPro" id="IPR016024">
    <property type="entry name" value="ARM-type_fold"/>
</dbReference>
<dbReference type="Pfam" id="PF01816">
    <property type="entry name" value="LRV"/>
    <property type="match status" value="1"/>
</dbReference>
<sequence length="367" mass="40465">MSTATEWEPLFGEAEVPEEVAEGWLNGLGVNRAAPAQVLIALLDAEHATFLFRRDLPDGVLDAAVTHPVKRVWATAVDSGQLTAEQWDRLLAATAHLGLHKALTEIAEEERSARLTSRGAVGIERPPSVDARPPATPAEIAAWAEQVPEIPAEDRTYALWWVAALYGDPDAMRQLAGSPKLWVRRSVARAPHLPAEVARQLGADEDRIVRLFLTESCADAPPEALLDVWTWWQGSFSFPGRPRNHPNFPEQDLLRFAEDPQPRMRLLALDDKRSTAELVERFGRDPDPEVRLRAAEDPRLSAASAVRLTKDADSAVRGQARRHPALPVPVLLSLLLAPESARDAAANRAVPAAVMLRMVELAHRRLR</sequence>
<accession>A0A561SFE5</accession>
<reference evidence="1 2" key="1">
    <citation type="submission" date="2019-06" db="EMBL/GenBank/DDBJ databases">
        <title>Sequencing the genomes of 1000 actinobacteria strains.</title>
        <authorList>
            <person name="Klenk H.-P."/>
        </authorList>
    </citation>
    <scope>NUCLEOTIDE SEQUENCE [LARGE SCALE GENOMIC DNA]</scope>
    <source>
        <strain evidence="1 2">DSM 44826</strain>
    </source>
</reference>
<comment type="caution">
    <text evidence="1">The sequence shown here is derived from an EMBL/GenBank/DDBJ whole genome shotgun (WGS) entry which is preliminary data.</text>
</comment>
<dbReference type="RefSeq" id="WP_145910551.1">
    <property type="nucleotide sequence ID" value="NZ_BAAAMZ010000001.1"/>
</dbReference>
<dbReference type="Gene3D" id="1.25.10.10">
    <property type="entry name" value="Leucine-rich Repeat Variant"/>
    <property type="match status" value="1"/>
</dbReference>
<dbReference type="AlphaFoldDB" id="A0A561SFE5"/>
<name>A0A561SFE5_9ACTN</name>
<dbReference type="SUPFAM" id="SSF48371">
    <property type="entry name" value="ARM repeat"/>
    <property type="match status" value="1"/>
</dbReference>
<organism evidence="1 2">
    <name type="scientific">Kitasatospora viridis</name>
    <dbReference type="NCBI Taxonomy" id="281105"/>
    <lineage>
        <taxon>Bacteria</taxon>
        <taxon>Bacillati</taxon>
        <taxon>Actinomycetota</taxon>
        <taxon>Actinomycetes</taxon>
        <taxon>Kitasatosporales</taxon>
        <taxon>Streptomycetaceae</taxon>
        <taxon>Kitasatospora</taxon>
    </lineage>
</organism>
<gene>
    <name evidence="1" type="ORF">FHX73_15202</name>
</gene>